<proteinExistence type="predicted"/>
<gene>
    <name evidence="1" type="ORF">BN1708_003687</name>
</gene>
<evidence type="ECO:0000313" key="2">
    <source>
        <dbReference type="Proteomes" id="UP000044602"/>
    </source>
</evidence>
<dbReference type="EMBL" id="CVQH01015557">
    <property type="protein sequence ID" value="CRK23418.1"/>
    <property type="molecule type" value="Genomic_DNA"/>
</dbReference>
<evidence type="ECO:0000313" key="1">
    <source>
        <dbReference type="EMBL" id="CRK23418.1"/>
    </source>
</evidence>
<protein>
    <submittedName>
        <fullName evidence="1">Uncharacterized protein</fullName>
    </submittedName>
</protein>
<dbReference type="AlphaFoldDB" id="A0A0G4LN42"/>
<accession>A0A0G4LN42</accession>
<dbReference type="Proteomes" id="UP000044602">
    <property type="component" value="Unassembled WGS sequence"/>
</dbReference>
<name>A0A0G4LN42_VERLO</name>
<keyword evidence="2" id="KW-1185">Reference proteome</keyword>
<reference evidence="1 2" key="1">
    <citation type="submission" date="2015-05" db="EMBL/GenBank/DDBJ databases">
        <authorList>
            <person name="Wang D.B."/>
            <person name="Wang M."/>
        </authorList>
    </citation>
    <scope>NUCLEOTIDE SEQUENCE [LARGE SCALE GENOMIC DNA]</scope>
    <source>
        <strain evidence="1">VL1</strain>
    </source>
</reference>
<sequence length="182" mass="19479">MSKGCRRALISQRPAEASEMYRAAGLFHLRRAGRVASPQRVHDMSSETLPKSFAVQGYPVNSGPTRSKIPGANHDFSGKVRSPQRMTWFSYRSGAEYPIRSADCLVLPGMLQPPSDVISRGTAFPCASAPISFSPMVSCVQMLASLEEACCSDSRSDTRAAATPVPDLRQAAMATRGGGGVK</sequence>
<organism evidence="1 2">
    <name type="scientific">Verticillium longisporum</name>
    <name type="common">Verticillium dahliae var. longisporum</name>
    <dbReference type="NCBI Taxonomy" id="100787"/>
    <lineage>
        <taxon>Eukaryota</taxon>
        <taxon>Fungi</taxon>
        <taxon>Dikarya</taxon>
        <taxon>Ascomycota</taxon>
        <taxon>Pezizomycotina</taxon>
        <taxon>Sordariomycetes</taxon>
        <taxon>Hypocreomycetidae</taxon>
        <taxon>Glomerellales</taxon>
        <taxon>Plectosphaerellaceae</taxon>
        <taxon>Verticillium</taxon>
    </lineage>
</organism>